<evidence type="ECO:0000313" key="3">
    <source>
        <dbReference type="Proteomes" id="UP000202086"/>
    </source>
</evidence>
<gene>
    <name evidence="2" type="primary">21</name>
    <name evidence="2" type="ORF">DNAM5_21</name>
</gene>
<dbReference type="EMBL" id="KC292029">
    <property type="protein sequence ID" value="AGM11884.1"/>
    <property type="molecule type" value="Genomic_DNA"/>
</dbReference>
<keyword evidence="3" id="KW-1185">Reference proteome</keyword>
<feature type="region of interest" description="Disordered" evidence="1">
    <location>
        <begin position="29"/>
        <end position="48"/>
    </location>
</feature>
<dbReference type="InterPro" id="IPR024064">
    <property type="entry name" value="FdhE-like_sf"/>
</dbReference>
<dbReference type="Proteomes" id="UP000202086">
    <property type="component" value="Segment"/>
</dbReference>
<organism evidence="2 3">
    <name type="scientific">Haloarcula californiae tailed virus 1</name>
    <dbReference type="NCBI Taxonomy" id="1273746"/>
    <lineage>
        <taxon>Viruses</taxon>
        <taxon>Duplodnaviria</taxon>
        <taxon>Heunggongvirae</taxon>
        <taxon>Uroviricota</taxon>
        <taxon>Caudoviricetes</taxon>
        <taxon>Thumleimavirales</taxon>
        <taxon>Druskaviridae</taxon>
        <taxon>Hacavirus</taxon>
        <taxon>Hacavirus italiense</taxon>
        <taxon>Hacavirus HCTV1</taxon>
    </lineage>
</organism>
<evidence type="ECO:0000256" key="1">
    <source>
        <dbReference type="SAM" id="MobiDB-lite"/>
    </source>
</evidence>
<name>R4T801_9CAUD</name>
<sequence length="64" mass="7318">MFLSTFTVVRTFMIPGRVRADEVRKEMTNDDTTCPRCGSNDTEERENLGKTHQHCNSCSYGWSA</sequence>
<dbReference type="SUPFAM" id="SSF144020">
    <property type="entry name" value="FdhE-like"/>
    <property type="match status" value="1"/>
</dbReference>
<dbReference type="GeneID" id="16193595"/>
<evidence type="ECO:0000313" key="2">
    <source>
        <dbReference type="EMBL" id="AGM11884.1"/>
    </source>
</evidence>
<dbReference type="KEGG" id="vg:16193595"/>
<dbReference type="OrthoDB" id="39655at10239"/>
<dbReference type="RefSeq" id="YP_008059583.1">
    <property type="nucleotide sequence ID" value="NC_021330.1"/>
</dbReference>
<protein>
    <submittedName>
        <fullName evidence="2">Uncharacterized protein</fullName>
    </submittedName>
</protein>
<proteinExistence type="predicted"/>
<reference evidence="2 3" key="1">
    <citation type="submission" date="2012-12" db="EMBL/GenBank/DDBJ databases">
        <authorList>
            <person name="Sencilo A."/>
            <person name="Jacobs-Sera D."/>
            <person name="Russell D.A."/>
            <person name="Ko C."/>
            <person name="Atanasova N."/>
            <person name="Osterlund E."/>
            <person name="Oksanen H.M."/>
            <person name="Bamford D.H."/>
            <person name="Hatfull G.F."/>
            <person name="Roine E."/>
            <person name="Hendrix R.W."/>
        </authorList>
    </citation>
    <scope>NUCLEOTIDE SEQUENCE [LARGE SCALE GENOMIC DNA]</scope>
</reference>
<accession>R4T801</accession>